<comment type="caution">
    <text evidence="1">The sequence shown here is derived from an EMBL/GenBank/DDBJ whole genome shotgun (WGS) entry which is preliminary data.</text>
</comment>
<evidence type="ECO:0000313" key="1">
    <source>
        <dbReference type="EMBL" id="MDQ0515142.1"/>
    </source>
</evidence>
<name>A0ABU0M2F5_9HYPH</name>
<accession>A0ABU0M2F5</accession>
<sequence length="32" mass="3458">MSMLIRDLAALAALASFVAMITLWSELIAHVV</sequence>
<evidence type="ECO:0000313" key="2">
    <source>
        <dbReference type="Proteomes" id="UP001223743"/>
    </source>
</evidence>
<keyword evidence="2" id="KW-1185">Reference proteome</keyword>
<dbReference type="Proteomes" id="UP001223743">
    <property type="component" value="Unassembled WGS sequence"/>
</dbReference>
<proteinExistence type="predicted"/>
<protein>
    <recommendedName>
        <fullName evidence="3">TRAP transporter small permease</fullName>
    </recommendedName>
</protein>
<organism evidence="1 2">
    <name type="scientific">Kaistia geumhonensis</name>
    <dbReference type="NCBI Taxonomy" id="410839"/>
    <lineage>
        <taxon>Bacteria</taxon>
        <taxon>Pseudomonadati</taxon>
        <taxon>Pseudomonadota</taxon>
        <taxon>Alphaproteobacteria</taxon>
        <taxon>Hyphomicrobiales</taxon>
        <taxon>Kaistiaceae</taxon>
        <taxon>Kaistia</taxon>
    </lineage>
</organism>
<gene>
    <name evidence="1" type="ORF">QO015_000755</name>
</gene>
<reference evidence="1 2" key="1">
    <citation type="submission" date="2023-07" db="EMBL/GenBank/DDBJ databases">
        <title>Genomic Encyclopedia of Type Strains, Phase IV (KMG-IV): sequencing the most valuable type-strain genomes for metagenomic binning, comparative biology and taxonomic classification.</title>
        <authorList>
            <person name="Goeker M."/>
        </authorList>
    </citation>
    <scope>NUCLEOTIDE SEQUENCE [LARGE SCALE GENOMIC DNA]</scope>
    <source>
        <strain evidence="1 2">B1-1</strain>
    </source>
</reference>
<dbReference type="EMBL" id="JAUSWJ010000001">
    <property type="protein sequence ID" value="MDQ0515142.1"/>
    <property type="molecule type" value="Genomic_DNA"/>
</dbReference>
<evidence type="ECO:0008006" key="3">
    <source>
        <dbReference type="Google" id="ProtNLM"/>
    </source>
</evidence>